<evidence type="ECO:0000256" key="4">
    <source>
        <dbReference type="ARBA" id="ARBA00022989"/>
    </source>
</evidence>
<dbReference type="RefSeq" id="WP_188588286.1">
    <property type="nucleotide sequence ID" value="NZ_BMGC01000040.1"/>
</dbReference>
<evidence type="ECO:0000256" key="5">
    <source>
        <dbReference type="ARBA" id="ARBA00023136"/>
    </source>
</evidence>
<reference evidence="8" key="1">
    <citation type="journal article" date="2014" name="Int. J. Syst. Evol. Microbiol.">
        <title>Complete genome sequence of Corynebacterium casei LMG S-19264T (=DSM 44701T), isolated from a smear-ripened cheese.</title>
        <authorList>
            <consortium name="US DOE Joint Genome Institute (JGI-PGF)"/>
            <person name="Walter F."/>
            <person name="Albersmeier A."/>
            <person name="Kalinowski J."/>
            <person name="Ruckert C."/>
        </authorList>
    </citation>
    <scope>NUCLEOTIDE SEQUENCE</scope>
    <source>
        <strain evidence="8">CGMCC 1.12827</strain>
    </source>
</reference>
<protein>
    <recommendedName>
        <fullName evidence="7">DUF202 domain-containing protein</fullName>
    </recommendedName>
</protein>
<evidence type="ECO:0000256" key="2">
    <source>
        <dbReference type="ARBA" id="ARBA00022475"/>
    </source>
</evidence>
<dbReference type="InterPro" id="IPR052053">
    <property type="entry name" value="IM_YidH-like"/>
</dbReference>
<evidence type="ECO:0000313" key="8">
    <source>
        <dbReference type="EMBL" id="GGB44724.1"/>
    </source>
</evidence>
<keyword evidence="4 6" id="KW-1133">Transmembrane helix</keyword>
<evidence type="ECO:0000256" key="1">
    <source>
        <dbReference type="ARBA" id="ARBA00004651"/>
    </source>
</evidence>
<feature type="transmembrane region" description="Helical" evidence="6">
    <location>
        <begin position="61"/>
        <end position="79"/>
    </location>
</feature>
<evidence type="ECO:0000259" key="7">
    <source>
        <dbReference type="Pfam" id="PF02656"/>
    </source>
</evidence>
<feature type="domain" description="DUF202" evidence="7">
    <location>
        <begin position="24"/>
        <end position="90"/>
    </location>
</feature>
<accession>A0A916TH06</accession>
<comment type="subcellular location">
    <subcellularLocation>
        <location evidence="1">Cell membrane</location>
        <topology evidence="1">Multi-pass membrane protein</topology>
    </subcellularLocation>
</comment>
<dbReference type="PANTHER" id="PTHR34187">
    <property type="entry name" value="FGR18P"/>
    <property type="match status" value="1"/>
</dbReference>
<keyword evidence="3 6" id="KW-0812">Transmembrane</keyword>
<organism evidence="8 9">
    <name type="scientific">Gordonia jinhuaensis</name>
    <dbReference type="NCBI Taxonomy" id="1517702"/>
    <lineage>
        <taxon>Bacteria</taxon>
        <taxon>Bacillati</taxon>
        <taxon>Actinomycetota</taxon>
        <taxon>Actinomycetes</taxon>
        <taxon>Mycobacteriales</taxon>
        <taxon>Gordoniaceae</taxon>
        <taxon>Gordonia</taxon>
    </lineage>
</organism>
<reference evidence="8" key="2">
    <citation type="submission" date="2020-09" db="EMBL/GenBank/DDBJ databases">
        <authorList>
            <person name="Sun Q."/>
            <person name="Zhou Y."/>
        </authorList>
    </citation>
    <scope>NUCLEOTIDE SEQUENCE</scope>
    <source>
        <strain evidence="8">CGMCC 1.12827</strain>
    </source>
</reference>
<dbReference type="PANTHER" id="PTHR34187:SF2">
    <property type="entry name" value="DUF202 DOMAIN-CONTAINING PROTEIN"/>
    <property type="match status" value="1"/>
</dbReference>
<dbReference type="AlphaFoldDB" id="A0A916TH06"/>
<keyword evidence="5 6" id="KW-0472">Membrane</keyword>
<keyword evidence="2" id="KW-1003">Cell membrane</keyword>
<dbReference type="Proteomes" id="UP000621454">
    <property type="component" value="Unassembled WGS sequence"/>
</dbReference>
<dbReference type="EMBL" id="BMGC01000040">
    <property type="protein sequence ID" value="GGB44724.1"/>
    <property type="molecule type" value="Genomic_DNA"/>
</dbReference>
<feature type="transmembrane region" description="Helical" evidence="6">
    <location>
        <begin position="33"/>
        <end position="55"/>
    </location>
</feature>
<evidence type="ECO:0000256" key="6">
    <source>
        <dbReference type="SAM" id="Phobius"/>
    </source>
</evidence>
<evidence type="ECO:0000256" key="3">
    <source>
        <dbReference type="ARBA" id="ARBA00022692"/>
    </source>
</evidence>
<gene>
    <name evidence="8" type="ORF">GCM10011489_35210</name>
</gene>
<comment type="caution">
    <text evidence="8">The sequence shown here is derived from an EMBL/GenBank/DDBJ whole genome shotgun (WGS) entry which is preliminary data.</text>
</comment>
<evidence type="ECO:0000313" key="9">
    <source>
        <dbReference type="Proteomes" id="UP000621454"/>
    </source>
</evidence>
<name>A0A916TH06_9ACTN</name>
<sequence length="117" mass="12584">MSENSLRDCDTAVPEEDRQEPDYRFTLANERTFLAWLRTGLALLAAAVAVVEYVSTISSSALSHVIGGMLAATALVVVLGGARRWCQVDSAIRAGRPLPVNRLPLVIAWVIGFLASS</sequence>
<dbReference type="GO" id="GO:0005886">
    <property type="term" value="C:plasma membrane"/>
    <property type="evidence" value="ECO:0007669"/>
    <property type="project" value="UniProtKB-SubCell"/>
</dbReference>
<dbReference type="InterPro" id="IPR003807">
    <property type="entry name" value="DUF202"/>
</dbReference>
<dbReference type="Pfam" id="PF02656">
    <property type="entry name" value="DUF202"/>
    <property type="match status" value="1"/>
</dbReference>
<keyword evidence="9" id="KW-1185">Reference proteome</keyword>
<proteinExistence type="predicted"/>